<evidence type="ECO:0000256" key="1">
    <source>
        <dbReference type="SAM" id="MobiDB-lite"/>
    </source>
</evidence>
<accession>A0A9W6S4P9</accession>
<evidence type="ECO:0000313" key="2">
    <source>
        <dbReference type="EMBL" id="GLY88571.1"/>
    </source>
</evidence>
<dbReference type="Proteomes" id="UP001165074">
    <property type="component" value="Unassembled WGS sequence"/>
</dbReference>
<feature type="compositionally biased region" description="Pro residues" evidence="1">
    <location>
        <begin position="1"/>
        <end position="10"/>
    </location>
</feature>
<feature type="region of interest" description="Disordered" evidence="1">
    <location>
        <begin position="1"/>
        <end position="24"/>
    </location>
</feature>
<protein>
    <submittedName>
        <fullName evidence="2">Uncharacterized protein</fullName>
    </submittedName>
</protein>
<dbReference type="RefSeq" id="WP_285578366.1">
    <property type="nucleotide sequence ID" value="NZ_BSTK01000010.1"/>
</dbReference>
<sequence>MAEPTPPTPAPLFRDPAAPGAPGRAAAGRLGVGLDAFRVGPGADLQDPKDAWPAAYGLSPSGEVLVRPDGLIACRNRDEGGAAGLEDALRTVLCRA</sequence>
<dbReference type="Pfam" id="PF21274">
    <property type="entry name" value="Rng_hyd_C"/>
    <property type="match status" value="1"/>
</dbReference>
<dbReference type="EMBL" id="BSTK01000010">
    <property type="protein sequence ID" value="GLY88571.1"/>
    <property type="molecule type" value="Genomic_DNA"/>
</dbReference>
<name>A0A9W6S4P9_9ACTN</name>
<dbReference type="AlphaFoldDB" id="A0A9W6S4P9"/>
<gene>
    <name evidence="2" type="ORF">Airi02_065000</name>
</gene>
<reference evidence="2" key="1">
    <citation type="submission" date="2023-03" db="EMBL/GenBank/DDBJ databases">
        <title>Actinoallomurus iriomotensis NBRC 103684.</title>
        <authorList>
            <person name="Ichikawa N."/>
            <person name="Sato H."/>
            <person name="Tonouchi N."/>
        </authorList>
    </citation>
    <scope>NUCLEOTIDE SEQUENCE</scope>
    <source>
        <strain evidence="2">NBRC 103684</strain>
    </source>
</reference>
<keyword evidence="3" id="KW-1185">Reference proteome</keyword>
<proteinExistence type="predicted"/>
<dbReference type="Gene3D" id="3.40.30.120">
    <property type="match status" value="1"/>
</dbReference>
<evidence type="ECO:0000313" key="3">
    <source>
        <dbReference type="Proteomes" id="UP001165074"/>
    </source>
</evidence>
<organism evidence="2 3">
    <name type="scientific">Actinoallomurus iriomotensis</name>
    <dbReference type="NCBI Taxonomy" id="478107"/>
    <lineage>
        <taxon>Bacteria</taxon>
        <taxon>Bacillati</taxon>
        <taxon>Actinomycetota</taxon>
        <taxon>Actinomycetes</taxon>
        <taxon>Streptosporangiales</taxon>
        <taxon>Thermomonosporaceae</taxon>
        <taxon>Actinoallomurus</taxon>
    </lineage>
</organism>
<feature type="compositionally biased region" description="Low complexity" evidence="1">
    <location>
        <begin position="14"/>
        <end position="24"/>
    </location>
</feature>
<comment type="caution">
    <text evidence="2">The sequence shown here is derived from an EMBL/GenBank/DDBJ whole genome shotgun (WGS) entry which is preliminary data.</text>
</comment>